<feature type="compositionally biased region" description="Basic and acidic residues" evidence="1">
    <location>
        <begin position="87"/>
        <end position="101"/>
    </location>
</feature>
<dbReference type="Proteomes" id="UP001190700">
    <property type="component" value="Unassembled WGS sequence"/>
</dbReference>
<accession>A0AAE0G0Y2</accession>
<dbReference type="AlphaFoldDB" id="A0AAE0G0Y2"/>
<comment type="caution">
    <text evidence="2">The sequence shown here is derived from an EMBL/GenBank/DDBJ whole genome shotgun (WGS) entry which is preliminary data.</text>
</comment>
<evidence type="ECO:0000313" key="2">
    <source>
        <dbReference type="EMBL" id="KAK3269677.1"/>
    </source>
</evidence>
<feature type="region of interest" description="Disordered" evidence="1">
    <location>
        <begin position="1"/>
        <end position="32"/>
    </location>
</feature>
<name>A0AAE0G0Y2_9CHLO</name>
<protein>
    <submittedName>
        <fullName evidence="2">Uncharacterized protein</fullName>
    </submittedName>
</protein>
<sequence length="158" mass="17129">MEAFLAKACPEVSDESMSAPARETPDRPSKQSLRACSLVGRGPNQLNAAALSKGLQSDIITLKNGAARLPNTEYFKPDEAGYSLMSGEEHSTPRPRSEMHEQALQANSVDPSASASLPPSSVCNKPVLQPLTRRPKLDHRGLPDRLTLVRTLTPTLRM</sequence>
<proteinExistence type="predicted"/>
<feature type="compositionally biased region" description="Low complexity" evidence="1">
    <location>
        <begin position="111"/>
        <end position="121"/>
    </location>
</feature>
<gene>
    <name evidence="2" type="ORF">CYMTET_21886</name>
</gene>
<organism evidence="2 3">
    <name type="scientific">Cymbomonas tetramitiformis</name>
    <dbReference type="NCBI Taxonomy" id="36881"/>
    <lineage>
        <taxon>Eukaryota</taxon>
        <taxon>Viridiplantae</taxon>
        <taxon>Chlorophyta</taxon>
        <taxon>Pyramimonadophyceae</taxon>
        <taxon>Pyramimonadales</taxon>
        <taxon>Pyramimonadaceae</taxon>
        <taxon>Cymbomonas</taxon>
    </lineage>
</organism>
<keyword evidence="3" id="KW-1185">Reference proteome</keyword>
<feature type="region of interest" description="Disordered" evidence="1">
    <location>
        <begin position="78"/>
        <end position="127"/>
    </location>
</feature>
<evidence type="ECO:0000256" key="1">
    <source>
        <dbReference type="SAM" id="MobiDB-lite"/>
    </source>
</evidence>
<evidence type="ECO:0000313" key="3">
    <source>
        <dbReference type="Proteomes" id="UP001190700"/>
    </source>
</evidence>
<reference evidence="2 3" key="1">
    <citation type="journal article" date="2015" name="Genome Biol. Evol.">
        <title>Comparative Genomics of a Bacterivorous Green Alga Reveals Evolutionary Causalities and Consequences of Phago-Mixotrophic Mode of Nutrition.</title>
        <authorList>
            <person name="Burns J.A."/>
            <person name="Paasch A."/>
            <person name="Narechania A."/>
            <person name="Kim E."/>
        </authorList>
    </citation>
    <scope>NUCLEOTIDE SEQUENCE [LARGE SCALE GENOMIC DNA]</scope>
    <source>
        <strain evidence="2 3">PLY_AMNH</strain>
    </source>
</reference>
<dbReference type="EMBL" id="LGRX02010797">
    <property type="protein sequence ID" value="KAK3269677.1"/>
    <property type="molecule type" value="Genomic_DNA"/>
</dbReference>